<protein>
    <submittedName>
        <fullName evidence="1">Uncharacterized protein</fullName>
    </submittedName>
</protein>
<accession>A0A8J6QTJ1</accession>
<gene>
    <name evidence="1" type="ORF">ICT70_14225</name>
</gene>
<dbReference type="AlphaFoldDB" id="A0A8J6QTJ1"/>
<dbReference type="EMBL" id="JACWUN010000022">
    <property type="protein sequence ID" value="MBD1401815.1"/>
    <property type="molecule type" value="Genomic_DNA"/>
</dbReference>
<reference evidence="1" key="1">
    <citation type="submission" date="2020-09" db="EMBL/GenBank/DDBJ databases">
        <title>Pelobacter alkaliphilus sp. nov., a novel anaerobic arsenate-reducing bacterium from terrestrial mud volcano.</title>
        <authorList>
            <person name="Khomyakova M.A."/>
            <person name="Merkel A.Y."/>
            <person name="Slobodkin A.I."/>
        </authorList>
    </citation>
    <scope>NUCLEOTIDE SEQUENCE</scope>
    <source>
        <strain evidence="1">M08fum</strain>
    </source>
</reference>
<sequence length="219" mass="23099">MPTAVDLQVQLNLDSELISAFYLLLQKGVRLPVATGCSVIKLLNDQLGIAEAYVLNRITTLFLDGKPVDDLTSSVIDNGSVLALSAALPGLVGSTMRRGGHLAAMREAISYHPPQAVTTGSGTVTIKLFNIPMKEIGPLLVERGVVLTGSELMTLVADGGARFQKGCDSVTLNGRSSPCAEFTEQLPTIMAPQQTALVKVRWNEAVSQRTGVPPAEGAS</sequence>
<keyword evidence="2" id="KW-1185">Reference proteome</keyword>
<evidence type="ECO:0000313" key="1">
    <source>
        <dbReference type="EMBL" id="MBD1401815.1"/>
    </source>
</evidence>
<dbReference type="Proteomes" id="UP000632828">
    <property type="component" value="Unassembled WGS sequence"/>
</dbReference>
<evidence type="ECO:0000313" key="2">
    <source>
        <dbReference type="Proteomes" id="UP000632828"/>
    </source>
</evidence>
<comment type="caution">
    <text evidence="1">The sequence shown here is derived from an EMBL/GenBank/DDBJ whole genome shotgun (WGS) entry which is preliminary data.</text>
</comment>
<organism evidence="1 2">
    <name type="scientific">Pelovirga terrestris</name>
    <dbReference type="NCBI Taxonomy" id="2771352"/>
    <lineage>
        <taxon>Bacteria</taxon>
        <taxon>Pseudomonadati</taxon>
        <taxon>Thermodesulfobacteriota</taxon>
        <taxon>Desulfuromonadia</taxon>
        <taxon>Geobacterales</taxon>
        <taxon>Geobacteraceae</taxon>
        <taxon>Pelovirga</taxon>
    </lineage>
</organism>
<dbReference type="RefSeq" id="WP_191157779.1">
    <property type="nucleotide sequence ID" value="NZ_JACWUN010000022.1"/>
</dbReference>
<proteinExistence type="predicted"/>
<name>A0A8J6QTJ1_9BACT</name>